<evidence type="ECO:0000313" key="2">
    <source>
        <dbReference type="Proteomes" id="UP000244930"/>
    </source>
</evidence>
<sequence length="66" mass="7514">MDNPTNDRRCIRCTHYFITHDTALPYGCNALHFKSRNQPWREVLAASGTPCQYFSPKPGTTRATKA</sequence>
<evidence type="ECO:0008006" key="3">
    <source>
        <dbReference type="Google" id="ProtNLM"/>
    </source>
</evidence>
<dbReference type="Proteomes" id="UP000244930">
    <property type="component" value="Chromosome"/>
</dbReference>
<dbReference type="RefSeq" id="WP_108950148.1">
    <property type="nucleotide sequence ID" value="NZ_CP022187.1"/>
</dbReference>
<dbReference type="EMBL" id="CP022187">
    <property type="protein sequence ID" value="AWI76449.1"/>
    <property type="molecule type" value="Genomic_DNA"/>
</dbReference>
<proteinExistence type="predicted"/>
<accession>A0A2U8GRY3</accession>
<name>A0A2U8GRY3_9RHOO</name>
<reference evidence="1 2" key="1">
    <citation type="submission" date="2017-06" db="EMBL/GenBank/DDBJ databases">
        <title>Azoarcus.</title>
        <authorList>
            <person name="Woo J.-H."/>
            <person name="Kim H.-S."/>
        </authorList>
    </citation>
    <scope>NUCLEOTIDE SEQUENCE [LARGE SCALE GENOMIC DNA]</scope>
    <source>
        <strain evidence="1 2">TSPY31</strain>
    </source>
</reference>
<evidence type="ECO:0000313" key="1">
    <source>
        <dbReference type="EMBL" id="AWI76449.1"/>
    </source>
</evidence>
<protein>
    <recommendedName>
        <fullName evidence="3">Uracil-DNA glycosylase</fullName>
    </recommendedName>
</protein>
<keyword evidence="2" id="KW-1185">Reference proteome</keyword>
<organism evidence="1 2">
    <name type="scientific">Parazoarcus communis</name>
    <dbReference type="NCBI Taxonomy" id="41977"/>
    <lineage>
        <taxon>Bacteria</taxon>
        <taxon>Pseudomonadati</taxon>
        <taxon>Pseudomonadota</taxon>
        <taxon>Betaproteobacteria</taxon>
        <taxon>Rhodocyclales</taxon>
        <taxon>Zoogloeaceae</taxon>
        <taxon>Parazoarcus</taxon>
    </lineage>
</organism>
<gene>
    <name evidence="1" type="ORF">CEW83_15540</name>
</gene>
<dbReference type="KEGG" id="acom:CEW83_15540"/>
<dbReference type="AlphaFoldDB" id="A0A2U8GRY3"/>